<dbReference type="Gene3D" id="2.120.10.30">
    <property type="entry name" value="TolB, C-terminal domain"/>
    <property type="match status" value="1"/>
</dbReference>
<organism evidence="2 3">
    <name type="scientific">Roridomyces roridus</name>
    <dbReference type="NCBI Taxonomy" id="1738132"/>
    <lineage>
        <taxon>Eukaryota</taxon>
        <taxon>Fungi</taxon>
        <taxon>Dikarya</taxon>
        <taxon>Basidiomycota</taxon>
        <taxon>Agaricomycotina</taxon>
        <taxon>Agaricomycetes</taxon>
        <taxon>Agaricomycetidae</taxon>
        <taxon>Agaricales</taxon>
        <taxon>Marasmiineae</taxon>
        <taxon>Mycenaceae</taxon>
        <taxon>Roridomyces</taxon>
    </lineage>
</organism>
<sequence length="382" mass="41440">MSRLFTSLAVLVALVAAAYRFYVQPMQLVLGSGRVLESLGKTDCKTVPALTACEKLVLHAPTGVLYLACSTPESRVAWVPAVGQLNASGHENKDYIATYDPSTGAVVRLQPTFPGFGSHGMDVVPSSSNPSELFIYAVNHRRPTDAAHVEANSTIEIFKTSVGSKTLTHLRTVYDPSVIWTPNDVIGAADGRSFFFTNDHTWKTGPREILSLLGIEAGSVGYCHVDEGCKIAYPRLQGANGIARASPSNDTIFVGHAKFRDIRVFERQADNTLRKTHTIPMDRPVDNLSVDKDGAVWAAAFPFPLRIIEHIANPSVLSPTSAHAIVQNTGLDAFYGERYRVEKRFEDDGTLASGTTSVVHDAERGLLFLHGIAAPHLTVCKL</sequence>
<dbReference type="InterPro" id="IPR011042">
    <property type="entry name" value="6-blade_b-propeller_TolB-like"/>
</dbReference>
<dbReference type="InterPro" id="IPR051288">
    <property type="entry name" value="Serum_paraoxonase/arylesterase"/>
</dbReference>
<proteinExistence type="predicted"/>
<comment type="caution">
    <text evidence="2">The sequence shown here is derived from an EMBL/GenBank/DDBJ whole genome shotgun (WGS) entry which is preliminary data.</text>
</comment>
<dbReference type="EMBL" id="JARKIF010000002">
    <property type="protein sequence ID" value="KAJ7647870.1"/>
    <property type="molecule type" value="Genomic_DNA"/>
</dbReference>
<dbReference type="PANTHER" id="PTHR11799:SF12">
    <property type="entry name" value="PARAOXONASE-RELATED"/>
    <property type="match status" value="1"/>
</dbReference>
<evidence type="ECO:0000256" key="1">
    <source>
        <dbReference type="SAM" id="SignalP"/>
    </source>
</evidence>
<keyword evidence="1" id="KW-0732">Signal</keyword>
<feature type="chain" id="PRO_5042281686" description="Serum paraoxonase/arylesterase" evidence="1">
    <location>
        <begin position="18"/>
        <end position="382"/>
    </location>
</feature>
<keyword evidence="3" id="KW-1185">Reference proteome</keyword>
<evidence type="ECO:0000313" key="3">
    <source>
        <dbReference type="Proteomes" id="UP001221142"/>
    </source>
</evidence>
<accession>A0AAD7G110</accession>
<evidence type="ECO:0000313" key="2">
    <source>
        <dbReference type="EMBL" id="KAJ7647870.1"/>
    </source>
</evidence>
<gene>
    <name evidence="2" type="ORF">FB45DRAFT_894654</name>
</gene>
<dbReference type="PANTHER" id="PTHR11799">
    <property type="entry name" value="PARAOXONASE"/>
    <property type="match status" value="1"/>
</dbReference>
<name>A0AAD7G110_9AGAR</name>
<reference evidence="2" key="1">
    <citation type="submission" date="2023-03" db="EMBL/GenBank/DDBJ databases">
        <title>Massive genome expansion in bonnet fungi (Mycena s.s.) driven by repeated elements and novel gene families across ecological guilds.</title>
        <authorList>
            <consortium name="Lawrence Berkeley National Laboratory"/>
            <person name="Harder C.B."/>
            <person name="Miyauchi S."/>
            <person name="Viragh M."/>
            <person name="Kuo A."/>
            <person name="Thoen E."/>
            <person name="Andreopoulos B."/>
            <person name="Lu D."/>
            <person name="Skrede I."/>
            <person name="Drula E."/>
            <person name="Henrissat B."/>
            <person name="Morin E."/>
            <person name="Kohler A."/>
            <person name="Barry K."/>
            <person name="LaButti K."/>
            <person name="Morin E."/>
            <person name="Salamov A."/>
            <person name="Lipzen A."/>
            <person name="Mereny Z."/>
            <person name="Hegedus B."/>
            <person name="Baldrian P."/>
            <person name="Stursova M."/>
            <person name="Weitz H."/>
            <person name="Taylor A."/>
            <person name="Grigoriev I.V."/>
            <person name="Nagy L.G."/>
            <person name="Martin F."/>
            <person name="Kauserud H."/>
        </authorList>
    </citation>
    <scope>NUCLEOTIDE SEQUENCE</scope>
    <source>
        <strain evidence="2">9284</strain>
    </source>
</reference>
<evidence type="ECO:0008006" key="4">
    <source>
        <dbReference type="Google" id="ProtNLM"/>
    </source>
</evidence>
<dbReference type="SUPFAM" id="SSF63829">
    <property type="entry name" value="Calcium-dependent phosphotriesterase"/>
    <property type="match status" value="1"/>
</dbReference>
<protein>
    <recommendedName>
        <fullName evidence="4">Serum paraoxonase/arylesterase</fullName>
    </recommendedName>
</protein>
<feature type="signal peptide" evidence="1">
    <location>
        <begin position="1"/>
        <end position="17"/>
    </location>
</feature>
<dbReference type="Proteomes" id="UP001221142">
    <property type="component" value="Unassembled WGS sequence"/>
</dbReference>
<dbReference type="AlphaFoldDB" id="A0AAD7G110"/>